<keyword evidence="5" id="KW-0285">Flavoprotein</keyword>
<dbReference type="GO" id="GO:0034975">
    <property type="term" value="P:protein folding in endoplasmic reticulum"/>
    <property type="evidence" value="ECO:0007669"/>
    <property type="project" value="InterPro"/>
</dbReference>
<keyword evidence="7" id="KW-0256">Endoplasmic reticulum</keyword>
<evidence type="ECO:0000256" key="5">
    <source>
        <dbReference type="ARBA" id="ARBA00022630"/>
    </source>
</evidence>
<feature type="region of interest" description="Disordered" evidence="15">
    <location>
        <begin position="1"/>
        <end position="55"/>
    </location>
</feature>
<keyword evidence="6" id="KW-0732">Signal</keyword>
<keyword evidence="8" id="KW-0274">FAD</keyword>
<dbReference type="SUPFAM" id="SSF110019">
    <property type="entry name" value="ERO1-like"/>
    <property type="match status" value="1"/>
</dbReference>
<evidence type="ECO:0000256" key="1">
    <source>
        <dbReference type="ARBA" id="ARBA00001974"/>
    </source>
</evidence>
<dbReference type="AlphaFoldDB" id="A0A7S2KMD8"/>
<dbReference type="EMBL" id="HBGY01015414">
    <property type="protein sequence ID" value="CAD9579941.1"/>
    <property type="molecule type" value="Transcribed_RNA"/>
</dbReference>
<evidence type="ECO:0000256" key="11">
    <source>
        <dbReference type="ARBA" id="ARBA00023136"/>
    </source>
</evidence>
<evidence type="ECO:0000256" key="13">
    <source>
        <dbReference type="ARBA" id="ARBA00023180"/>
    </source>
</evidence>
<dbReference type="GO" id="GO:0010181">
    <property type="term" value="F:FMN binding"/>
    <property type="evidence" value="ECO:0007669"/>
    <property type="project" value="InterPro"/>
</dbReference>
<reference evidence="17" key="1">
    <citation type="submission" date="2021-01" db="EMBL/GenBank/DDBJ databases">
        <authorList>
            <person name="Corre E."/>
            <person name="Pelletier E."/>
            <person name="Niang G."/>
            <person name="Scheremetjew M."/>
            <person name="Finn R."/>
            <person name="Kale V."/>
            <person name="Holt S."/>
            <person name="Cochrane G."/>
            <person name="Meng A."/>
            <person name="Brown T."/>
            <person name="Cohen L."/>
        </authorList>
    </citation>
    <scope>NUCLEOTIDE SEQUENCE</scope>
    <source>
        <strain evidence="17">B650</strain>
    </source>
</reference>
<dbReference type="InterPro" id="IPR007266">
    <property type="entry name" value="Ero1"/>
</dbReference>
<organism evidence="17">
    <name type="scientific">Leptocylindrus danicus</name>
    <dbReference type="NCBI Taxonomy" id="163516"/>
    <lineage>
        <taxon>Eukaryota</taxon>
        <taxon>Sar</taxon>
        <taxon>Stramenopiles</taxon>
        <taxon>Ochrophyta</taxon>
        <taxon>Bacillariophyta</taxon>
        <taxon>Coscinodiscophyceae</taxon>
        <taxon>Chaetocerotophycidae</taxon>
        <taxon>Leptocylindrales</taxon>
        <taxon>Leptocylindraceae</taxon>
        <taxon>Leptocylindrus</taxon>
    </lineage>
</organism>
<dbReference type="InterPro" id="IPR050315">
    <property type="entry name" value="FAD-oxidoreductase_2"/>
</dbReference>
<protein>
    <recommendedName>
        <fullName evidence="16">Cytochrome b5 heme-binding domain-containing protein</fullName>
    </recommendedName>
</protein>
<evidence type="ECO:0000313" key="17">
    <source>
        <dbReference type="EMBL" id="CAD9579941.1"/>
    </source>
</evidence>
<dbReference type="GO" id="GO:0016972">
    <property type="term" value="F:thiol oxidase activity"/>
    <property type="evidence" value="ECO:0007669"/>
    <property type="project" value="InterPro"/>
</dbReference>
<dbReference type="GO" id="GO:0015035">
    <property type="term" value="F:protein-disulfide reductase activity"/>
    <property type="evidence" value="ECO:0007669"/>
    <property type="project" value="InterPro"/>
</dbReference>
<dbReference type="InterPro" id="IPR036400">
    <property type="entry name" value="Cyt_B5-like_heme/steroid_sf"/>
</dbReference>
<evidence type="ECO:0000256" key="15">
    <source>
        <dbReference type="SAM" id="MobiDB-lite"/>
    </source>
</evidence>
<feature type="compositionally biased region" description="Acidic residues" evidence="15">
    <location>
        <begin position="12"/>
        <end position="25"/>
    </location>
</feature>
<dbReference type="InterPro" id="IPR010960">
    <property type="entry name" value="Flavocytochrome_c"/>
</dbReference>
<dbReference type="SUPFAM" id="SSF55856">
    <property type="entry name" value="Cytochrome b5-like heme/steroid binding domain"/>
    <property type="match status" value="1"/>
</dbReference>
<dbReference type="SUPFAM" id="SSF51905">
    <property type="entry name" value="FAD/NAD(P)-binding domain"/>
    <property type="match status" value="1"/>
</dbReference>
<evidence type="ECO:0000256" key="8">
    <source>
        <dbReference type="ARBA" id="ARBA00022827"/>
    </source>
</evidence>
<keyword evidence="11" id="KW-0472">Membrane</keyword>
<evidence type="ECO:0000256" key="12">
    <source>
        <dbReference type="ARBA" id="ARBA00023157"/>
    </source>
</evidence>
<evidence type="ECO:0000256" key="14">
    <source>
        <dbReference type="ARBA" id="ARBA00023284"/>
    </source>
</evidence>
<dbReference type="PROSITE" id="PS50255">
    <property type="entry name" value="CYTOCHROME_B5_2"/>
    <property type="match status" value="1"/>
</dbReference>
<dbReference type="NCBIfam" id="TIGR01813">
    <property type="entry name" value="flavo_cyto_c"/>
    <property type="match status" value="1"/>
</dbReference>
<evidence type="ECO:0000256" key="7">
    <source>
        <dbReference type="ARBA" id="ARBA00022824"/>
    </source>
</evidence>
<dbReference type="InterPro" id="IPR037192">
    <property type="entry name" value="ERO1-like_sf"/>
</dbReference>
<dbReference type="GO" id="GO:0005789">
    <property type="term" value="C:endoplasmic reticulum membrane"/>
    <property type="evidence" value="ECO:0007669"/>
    <property type="project" value="UniProtKB-SubCell"/>
</dbReference>
<gene>
    <name evidence="17" type="ORF">LDAN0321_LOCUS9994</name>
</gene>
<sequence>MKEKDHHGSTADAEEEEEEEEDEFECPGGKDELDEDAEPLCTVDTGGAPGSGAFGAPDFFSSAALSNIQQQSSWESESQERTFSWKDPSDPIVVNGDLMTTVQSCGDDELPDTFWLDMCSQIKEGNAKVVNLALNPERNTQYNGTHIWNAIYEENCINFDGDDSEMCFEERVLYRLLSGLHTSTTLSIAKKYYPPSKRKGRDTWEPNPQYFMEKFSGHPEYIRNLHFSYVVLLRALRRASPFLYDYPISSGNILDDEAASMLIKRLLDSHILQSCSSVFSAFDETLMFESATAETGYTLQENFKGVFHNVSSILDCVQCQQCKLHGKMTMLGYGAALKILLTPEELISTSLTRNEIVAFINTIAKMSESMKEVRELAHLYFLESEKFVSELPVPDPKEINTFYGDDPYRHVDRAVAAISELARTERISADRENELIALAFAKDPALLILAKHYYTDLSKFLEHSKNIAGLADVSDEEPDAIVVGSGLAGLAASLKILDRGGRVILIEKEHRVGGNSAKASSGINACCPNESKYDDSLESFKNDTVNSAGSSANLPLIETLVGRSAEAVGFLKERAGVDLSLLAQLGGHSHKRTHRPSNGMAGAEIIYAMQKAVKKFEKDGKIKIMVDTKATKLVQENGSVVGLEYTTEKADDSPESGVLRAPNVILATGGFAADRTDNSFLAKHRPELLSMAATAGDFSTGDGISMATELGAGTVDLEKVQIHPTGWVDPKDPTNPSKVLAAELMRGVGGILVNDSGQRFCNELGTRAYVADMMLKHNSIYAETGVWDKGSNVPTFSLILASSAAEDGKKHVDLYSHKGLLMKLEGIDALASWMNVDASTIQSTLIQYKNDDSNGIDKWGKTSYRGVPTENLNNETFYAGTVTPVLHYCMGGITIDTEGNVLDEKLNVIPGLHAAGEVTGGVHGDNRLGGNSLLECTVYGTLVGEKIPVRTRTKSSAVSAAKDSHTSKAAESSYLREISMEEVSTHNTPEDCWVAIHGEVYDLTLFAEEHPPGAESIYELAGKDGTEAFHAVHNKGLLDDFQEDKIGILKI</sequence>
<evidence type="ECO:0000256" key="3">
    <source>
        <dbReference type="ARBA" id="ARBA00008277"/>
    </source>
</evidence>
<comment type="cofactor">
    <cofactor evidence="1">
        <name>FAD</name>
        <dbReference type="ChEBI" id="CHEBI:57692"/>
    </cofactor>
</comment>
<dbReference type="Gene3D" id="3.10.120.10">
    <property type="entry name" value="Cytochrome b5-like heme/steroid binding domain"/>
    <property type="match status" value="1"/>
</dbReference>
<dbReference type="Gene3D" id="3.50.50.60">
    <property type="entry name" value="FAD/NAD(P)-binding domain"/>
    <property type="match status" value="1"/>
</dbReference>
<keyword evidence="10" id="KW-0560">Oxidoreductase</keyword>
<dbReference type="InterPro" id="IPR001199">
    <property type="entry name" value="Cyt_B5-like_heme/steroid-bd"/>
</dbReference>
<dbReference type="GO" id="GO:0071949">
    <property type="term" value="F:FAD binding"/>
    <property type="evidence" value="ECO:0007669"/>
    <property type="project" value="InterPro"/>
</dbReference>
<dbReference type="SUPFAM" id="SSF56425">
    <property type="entry name" value="Succinate dehydrogenase/fumarate reductase flavoprotein, catalytic domain"/>
    <property type="match status" value="1"/>
</dbReference>
<keyword evidence="12" id="KW-1015">Disulfide bond</keyword>
<dbReference type="SMART" id="SM01117">
    <property type="entry name" value="Cyt-b5"/>
    <property type="match status" value="1"/>
</dbReference>
<evidence type="ECO:0000256" key="10">
    <source>
        <dbReference type="ARBA" id="ARBA00023002"/>
    </source>
</evidence>
<proteinExistence type="inferred from homology"/>
<evidence type="ECO:0000256" key="4">
    <source>
        <dbReference type="ARBA" id="ARBA00022448"/>
    </source>
</evidence>
<comment type="similarity">
    <text evidence="3">Belongs to the EROs family.</text>
</comment>
<keyword evidence="14" id="KW-0676">Redox-active center</keyword>
<evidence type="ECO:0000256" key="9">
    <source>
        <dbReference type="ARBA" id="ARBA00022982"/>
    </source>
</evidence>
<keyword evidence="13" id="KW-0325">Glycoprotein</keyword>
<evidence type="ECO:0000259" key="16">
    <source>
        <dbReference type="PROSITE" id="PS50255"/>
    </source>
</evidence>
<comment type="subcellular location">
    <subcellularLocation>
        <location evidence="2">Endoplasmic reticulum membrane</location>
        <topology evidence="2">Peripheral membrane protein</topology>
        <orientation evidence="2">Lumenal side</orientation>
    </subcellularLocation>
</comment>
<dbReference type="InterPro" id="IPR027477">
    <property type="entry name" value="Succ_DH/fumarate_Rdtase_cat_sf"/>
</dbReference>
<dbReference type="Pfam" id="PF00173">
    <property type="entry name" value="Cyt-b5"/>
    <property type="match status" value="1"/>
</dbReference>
<dbReference type="InterPro" id="IPR003953">
    <property type="entry name" value="FAD-dep_OxRdtase_2_FAD-bd"/>
</dbReference>
<dbReference type="Gene3D" id="3.90.700.10">
    <property type="entry name" value="Succinate dehydrogenase/fumarate reductase flavoprotein, catalytic domain"/>
    <property type="match status" value="1"/>
</dbReference>
<dbReference type="PANTHER" id="PTHR43400:SF1">
    <property type="entry name" value="FUMARATE REDUCTASE"/>
    <property type="match status" value="1"/>
</dbReference>
<evidence type="ECO:0000256" key="6">
    <source>
        <dbReference type="ARBA" id="ARBA00022729"/>
    </source>
</evidence>
<keyword evidence="9" id="KW-0249">Electron transport</keyword>
<keyword evidence="4" id="KW-0813">Transport</keyword>
<dbReference type="PANTHER" id="PTHR43400">
    <property type="entry name" value="FUMARATE REDUCTASE"/>
    <property type="match status" value="1"/>
</dbReference>
<accession>A0A7S2KMD8</accession>
<dbReference type="Pfam" id="PF00890">
    <property type="entry name" value="FAD_binding_2"/>
    <property type="match status" value="1"/>
</dbReference>
<evidence type="ECO:0000256" key="2">
    <source>
        <dbReference type="ARBA" id="ARBA00004367"/>
    </source>
</evidence>
<name>A0A7S2KMD8_9STRA</name>
<feature type="domain" description="Cytochrome b5 heme-binding" evidence="16">
    <location>
        <begin position="975"/>
        <end position="1050"/>
    </location>
</feature>
<dbReference type="Pfam" id="PF04137">
    <property type="entry name" value="ERO1"/>
    <property type="match status" value="1"/>
</dbReference>
<dbReference type="InterPro" id="IPR036188">
    <property type="entry name" value="FAD/NAD-bd_sf"/>
</dbReference>